<sequence length="1136" mass="125709">MLHILPSQLPQYIMSEACTDGTAGSSPAAASMDGTKSSEQAEVTTVSLSSAGTSPAATGSQFDFSVPSPGPPSLVMGSSVQTSPEPFRGRDLEAFPPPLELPEGLVSRKTSSNSLIQSSVISSGSTSQDAQRAPTIMRRLSNRMSSARSAIAGSMGSALSNTGRRQSSAHTMSRDGSVGPSVIRNRLRSSSNSSALAPAENAMYSDSEDEIFNDTDISGWSLAGTAAGGPGSESTSMPELSPLQTNMSPSGTSSPTAVSAGPILPPSLVGGTLMSKLSKKKKLKKIFLVLDPDSAKICWTENGKIPKSVYLDDIKEIRTGGDLSQYRRDYNAPEHYETQGCLLIVDGREKKGHRMLHLMADSEERMKEWITAIDTICRHREEFTASLMAFDDKAVRTFWQSEMARRAKPDQRIDHSGLDHLCRRLHIHVPAATLLERFKEAAASNHGSKNEGYLDSSGFMTFMQLMKTRKDIQPIYQQYASDVELGLTQEDFFHFLRECQGEVFEDNSLHWQSVFANLLRKSKANAMDQQIEEPLRLTEAAFASYFTSESNLVLPREPRNISLDRPMNEYFISSSHNTYLLGRQVKGTSSVEGYIQALTRGCRCVEVDVWNGQNSEPIVVHGRTMSTAISFREVISTINKYAFKQSPFPLFISLEVRCSWDTQENMVKIMDDIFGQQMMRAPLDPKADKLPSPSELKNKILIKVKKGYVEDTRSSSDILGRRRGSSLTSPLQRPTSFDNTSLPGSPLLSPLGNASRKLTSTRINTINEEQVHEPTSNSPSDDDCESEKDSAKKGNTNSINPVLGALGIYSAGITFNGFDSPDAKTHNHIFSFKEKTFAKNSTPGEKKRAMVIHNMRHMIRVYPDPWRFSSSNFSPVIYWKRGVQMVAMNWQTFDLGMQINQAMFDSGADKCGYVLKPRALREIYKVDNGTELVNKRERTNVRVSIDVISAQQLMRPDNLGEKRSLDPYVEVELILADDKEHKGNSAGSNSGQKTGAIHRLNTKIVKGNGFNPEFGQTLTFPDVQTKYPELVFVRWIVRLADKEVSSRSPILATFTAKLSSLKQGYRTLPLLDHKGDRYLFSKLFCRIKVDMTSIYVPAPLPAEESRNNNRLNFRGPSFLSRSSSTTKSSIDAGQTI</sequence>
<feature type="compositionally biased region" description="Polar residues" evidence="7">
    <location>
        <begin position="232"/>
        <end position="257"/>
    </location>
</feature>
<dbReference type="Gene3D" id="2.60.40.150">
    <property type="entry name" value="C2 domain"/>
    <property type="match status" value="1"/>
</dbReference>
<dbReference type="GO" id="GO:0048015">
    <property type="term" value="P:phosphatidylinositol-mediated signaling"/>
    <property type="evidence" value="ECO:0007669"/>
    <property type="project" value="TreeGrafter"/>
</dbReference>
<feature type="region of interest" description="Disordered" evidence="7">
    <location>
        <begin position="713"/>
        <end position="754"/>
    </location>
</feature>
<dbReference type="InterPro" id="IPR001192">
    <property type="entry name" value="PI-PLC_fam"/>
</dbReference>
<dbReference type="InterPro" id="IPR011993">
    <property type="entry name" value="PH-like_dom_sf"/>
</dbReference>
<reference evidence="11 12" key="1">
    <citation type="submission" date="2018-08" db="EMBL/GenBank/DDBJ databases">
        <title>Draft genome of the lignicolous fungus Coniochaeta pulveracea.</title>
        <authorList>
            <person name="Borstlap C.J."/>
            <person name="De Witt R.N."/>
            <person name="Botha A."/>
            <person name="Volschenk H."/>
        </authorList>
    </citation>
    <scope>NUCLEOTIDE SEQUENCE [LARGE SCALE GENOMIC DNA]</scope>
    <source>
        <strain evidence="11 12">CAB683</strain>
    </source>
</reference>
<dbReference type="PANTHER" id="PTHR10336">
    <property type="entry name" value="PHOSPHOINOSITIDE-SPECIFIC PHOSPHOLIPASE C FAMILY PROTEIN"/>
    <property type="match status" value="1"/>
</dbReference>
<name>A0A420YAP1_9PEZI</name>
<dbReference type="Pfam" id="PF00387">
    <property type="entry name" value="PI-PLC-Y"/>
    <property type="match status" value="1"/>
</dbReference>
<dbReference type="Gene3D" id="2.30.29.30">
    <property type="entry name" value="Pleckstrin-homology domain (PH domain)/Phosphotyrosine-binding domain (PTB)"/>
    <property type="match status" value="1"/>
</dbReference>
<keyword evidence="12" id="KW-1185">Reference proteome</keyword>
<keyword evidence="4 6" id="KW-0443">Lipid metabolism</keyword>
<dbReference type="InterPro" id="IPR000008">
    <property type="entry name" value="C2_dom"/>
</dbReference>
<evidence type="ECO:0000313" key="11">
    <source>
        <dbReference type="EMBL" id="RKU44953.1"/>
    </source>
</evidence>
<dbReference type="OrthoDB" id="269822at2759"/>
<dbReference type="Pfam" id="PF00169">
    <property type="entry name" value="PH"/>
    <property type="match status" value="1"/>
</dbReference>
<organism evidence="11 12">
    <name type="scientific">Coniochaeta pulveracea</name>
    <dbReference type="NCBI Taxonomy" id="177199"/>
    <lineage>
        <taxon>Eukaryota</taxon>
        <taxon>Fungi</taxon>
        <taxon>Dikarya</taxon>
        <taxon>Ascomycota</taxon>
        <taxon>Pezizomycotina</taxon>
        <taxon>Sordariomycetes</taxon>
        <taxon>Sordariomycetidae</taxon>
        <taxon>Coniochaetales</taxon>
        <taxon>Coniochaetaceae</taxon>
        <taxon>Coniochaeta</taxon>
    </lineage>
</organism>
<dbReference type="InterPro" id="IPR017946">
    <property type="entry name" value="PLC-like_Pdiesterase_TIM-brl"/>
</dbReference>
<feature type="compositionally biased region" description="Polar residues" evidence="7">
    <location>
        <begin position="725"/>
        <end position="740"/>
    </location>
</feature>
<dbReference type="InterPro" id="IPR001849">
    <property type="entry name" value="PH_domain"/>
</dbReference>
<feature type="region of interest" description="Disordered" evidence="7">
    <location>
        <begin position="20"/>
        <end position="96"/>
    </location>
</feature>
<keyword evidence="2 6" id="KW-0378">Hydrolase</keyword>
<dbReference type="GO" id="GO:0051209">
    <property type="term" value="P:release of sequestered calcium ion into cytosol"/>
    <property type="evidence" value="ECO:0007669"/>
    <property type="project" value="TreeGrafter"/>
</dbReference>
<accession>A0A420YAP1</accession>
<keyword evidence="5" id="KW-0807">Transducer</keyword>
<evidence type="ECO:0000256" key="1">
    <source>
        <dbReference type="ARBA" id="ARBA00012368"/>
    </source>
</evidence>
<dbReference type="InterPro" id="IPR011992">
    <property type="entry name" value="EF-hand-dom_pair"/>
</dbReference>
<dbReference type="CDD" id="cd08598">
    <property type="entry name" value="PI-PLC1c_yeast"/>
    <property type="match status" value="1"/>
</dbReference>
<comment type="catalytic activity">
    <reaction evidence="6">
        <text>a 1,2-diacyl-sn-glycero-3-phospho-(1D-myo-inositol-4,5-bisphosphate) + H2O = 1D-myo-inositol 1,4,5-trisphosphate + a 1,2-diacyl-sn-glycerol + H(+)</text>
        <dbReference type="Rhea" id="RHEA:33179"/>
        <dbReference type="ChEBI" id="CHEBI:15377"/>
        <dbReference type="ChEBI" id="CHEBI:15378"/>
        <dbReference type="ChEBI" id="CHEBI:17815"/>
        <dbReference type="ChEBI" id="CHEBI:58456"/>
        <dbReference type="ChEBI" id="CHEBI:203600"/>
        <dbReference type="EC" id="3.1.4.11"/>
    </reaction>
</comment>
<dbReference type="SMART" id="SM00149">
    <property type="entry name" value="PLCYc"/>
    <property type="match status" value="1"/>
</dbReference>
<dbReference type="SUPFAM" id="SSF47473">
    <property type="entry name" value="EF-hand"/>
    <property type="match status" value="1"/>
</dbReference>
<feature type="domain" description="PI-PLC Y-box" evidence="10">
    <location>
        <begin position="803"/>
        <end position="921"/>
    </location>
</feature>
<dbReference type="EC" id="3.1.4.11" evidence="1 6"/>
<feature type="region of interest" description="Disordered" evidence="7">
    <location>
        <begin position="1114"/>
        <end position="1136"/>
    </location>
</feature>
<dbReference type="SMART" id="SM00239">
    <property type="entry name" value="C2"/>
    <property type="match status" value="1"/>
</dbReference>
<protein>
    <recommendedName>
        <fullName evidence="1 6">Phosphoinositide phospholipase C</fullName>
        <ecNumber evidence="1 6">3.1.4.11</ecNumber>
    </recommendedName>
</protein>
<evidence type="ECO:0000256" key="4">
    <source>
        <dbReference type="ARBA" id="ARBA00023098"/>
    </source>
</evidence>
<dbReference type="AlphaFoldDB" id="A0A420YAP1"/>
<dbReference type="PROSITE" id="PS50003">
    <property type="entry name" value="PH_DOMAIN"/>
    <property type="match status" value="1"/>
</dbReference>
<feature type="region of interest" description="Disordered" evidence="7">
    <location>
        <begin position="766"/>
        <end position="797"/>
    </location>
</feature>
<keyword evidence="3 6" id="KW-0442">Lipid degradation</keyword>
<feature type="compositionally biased region" description="Low complexity" evidence="7">
    <location>
        <begin position="188"/>
        <end position="197"/>
    </location>
</feature>
<feature type="domain" description="C2" evidence="9">
    <location>
        <begin position="927"/>
        <end position="1072"/>
    </location>
</feature>
<dbReference type="STRING" id="177199.A0A420YAP1"/>
<feature type="region of interest" description="Disordered" evidence="7">
    <location>
        <begin position="149"/>
        <end position="203"/>
    </location>
</feature>
<dbReference type="SUPFAM" id="SSF50729">
    <property type="entry name" value="PH domain-like"/>
    <property type="match status" value="1"/>
</dbReference>
<feature type="compositionally biased region" description="Polar residues" evidence="7">
    <location>
        <begin position="766"/>
        <end position="779"/>
    </location>
</feature>
<dbReference type="CDD" id="cd00275">
    <property type="entry name" value="C2_PLC_like"/>
    <property type="match status" value="1"/>
</dbReference>
<feature type="compositionally biased region" description="Low complexity" evidence="7">
    <location>
        <begin position="47"/>
        <end position="60"/>
    </location>
</feature>
<dbReference type="Gene3D" id="3.20.20.190">
    <property type="entry name" value="Phosphatidylinositol (PI) phosphodiesterase"/>
    <property type="match status" value="1"/>
</dbReference>
<dbReference type="InterPro" id="IPR001711">
    <property type="entry name" value="PLipase_C_Pinositol-sp_Y"/>
</dbReference>
<feature type="region of interest" description="Disordered" evidence="7">
    <location>
        <begin position="222"/>
        <end position="259"/>
    </location>
</feature>
<dbReference type="SUPFAM" id="SSF49562">
    <property type="entry name" value="C2 domain (Calcium/lipid-binding domain, CaLB)"/>
    <property type="match status" value="1"/>
</dbReference>
<evidence type="ECO:0000256" key="7">
    <source>
        <dbReference type="SAM" id="MobiDB-lite"/>
    </source>
</evidence>
<dbReference type="SUPFAM" id="SSF51695">
    <property type="entry name" value="PLC-like phosphodiesterases"/>
    <property type="match status" value="1"/>
</dbReference>
<evidence type="ECO:0000259" key="8">
    <source>
        <dbReference type="PROSITE" id="PS50003"/>
    </source>
</evidence>
<evidence type="ECO:0000259" key="10">
    <source>
        <dbReference type="PROSITE" id="PS50008"/>
    </source>
</evidence>
<evidence type="ECO:0000256" key="2">
    <source>
        <dbReference type="ARBA" id="ARBA00022801"/>
    </source>
</evidence>
<evidence type="ECO:0000256" key="5">
    <source>
        <dbReference type="ARBA" id="ARBA00023224"/>
    </source>
</evidence>
<dbReference type="Pfam" id="PF00388">
    <property type="entry name" value="PI-PLC-X"/>
    <property type="match status" value="1"/>
</dbReference>
<feature type="compositionally biased region" description="Low complexity" evidence="7">
    <location>
        <begin position="741"/>
        <end position="752"/>
    </location>
</feature>
<gene>
    <name evidence="11" type="primary">PLC1</name>
    <name evidence="11" type="ORF">DL546_006278</name>
</gene>
<dbReference type="Pfam" id="PF00168">
    <property type="entry name" value="C2"/>
    <property type="match status" value="1"/>
</dbReference>
<evidence type="ECO:0000256" key="6">
    <source>
        <dbReference type="RuleBase" id="RU361133"/>
    </source>
</evidence>
<proteinExistence type="predicted"/>
<evidence type="ECO:0000256" key="3">
    <source>
        <dbReference type="ARBA" id="ARBA00022963"/>
    </source>
</evidence>
<evidence type="ECO:0000259" key="9">
    <source>
        <dbReference type="PROSITE" id="PS50004"/>
    </source>
</evidence>
<dbReference type="Proteomes" id="UP000275385">
    <property type="component" value="Unassembled WGS sequence"/>
</dbReference>
<feature type="compositionally biased region" description="Polar residues" evidence="7">
    <location>
        <begin position="157"/>
        <end position="171"/>
    </location>
</feature>
<dbReference type="InterPro" id="IPR000909">
    <property type="entry name" value="PLipase_C_PInositol-sp_X_dom"/>
</dbReference>
<dbReference type="InterPro" id="IPR035892">
    <property type="entry name" value="C2_domain_sf"/>
</dbReference>
<feature type="compositionally biased region" description="Low complexity" evidence="7">
    <location>
        <begin position="1117"/>
        <end position="1129"/>
    </location>
</feature>
<dbReference type="GO" id="GO:0004435">
    <property type="term" value="F:phosphatidylinositol-4,5-bisphosphate phospholipase C activity"/>
    <property type="evidence" value="ECO:0007669"/>
    <property type="project" value="UniProtKB-EC"/>
</dbReference>
<dbReference type="SMART" id="SM00233">
    <property type="entry name" value="PH"/>
    <property type="match status" value="1"/>
</dbReference>
<comment type="caution">
    <text evidence="11">The sequence shown here is derived from an EMBL/GenBank/DDBJ whole genome shotgun (WGS) entry which is preliminary data.</text>
</comment>
<dbReference type="GO" id="GO:0016042">
    <property type="term" value="P:lipid catabolic process"/>
    <property type="evidence" value="ECO:0007669"/>
    <property type="project" value="UniProtKB-KW"/>
</dbReference>
<dbReference type="PRINTS" id="PR00390">
    <property type="entry name" value="PHPHLIPASEC"/>
</dbReference>
<feature type="compositionally biased region" description="Polar residues" evidence="7">
    <location>
        <begin position="34"/>
        <end position="46"/>
    </location>
</feature>
<dbReference type="EMBL" id="QVQW01000025">
    <property type="protein sequence ID" value="RKU44953.1"/>
    <property type="molecule type" value="Genomic_DNA"/>
</dbReference>
<evidence type="ECO:0000313" key="12">
    <source>
        <dbReference type="Proteomes" id="UP000275385"/>
    </source>
</evidence>
<dbReference type="PROSITE" id="PS50007">
    <property type="entry name" value="PIPLC_X_DOMAIN"/>
    <property type="match status" value="1"/>
</dbReference>
<feature type="domain" description="PH" evidence="8">
    <location>
        <begin position="266"/>
        <end position="378"/>
    </location>
</feature>
<dbReference type="SMART" id="SM00148">
    <property type="entry name" value="PLCXc"/>
    <property type="match status" value="1"/>
</dbReference>
<dbReference type="PROSITE" id="PS50004">
    <property type="entry name" value="C2"/>
    <property type="match status" value="1"/>
</dbReference>
<dbReference type="PANTHER" id="PTHR10336:SF36">
    <property type="entry name" value="1-PHOSPHATIDYLINOSITOL 4,5-BISPHOSPHATE PHOSPHODIESTERASE BETA-4"/>
    <property type="match status" value="1"/>
</dbReference>
<dbReference type="PROSITE" id="PS50008">
    <property type="entry name" value="PIPLC_Y_DOMAIN"/>
    <property type="match status" value="1"/>
</dbReference>